<comment type="caution">
    <text evidence="1">The sequence shown here is derived from an EMBL/GenBank/DDBJ whole genome shotgun (WGS) entry which is preliminary data.</text>
</comment>
<name>A0A645HQY9_9ZZZZ</name>
<dbReference type="AlphaFoldDB" id="A0A645HQY9"/>
<reference evidence="1" key="1">
    <citation type="submission" date="2019-08" db="EMBL/GenBank/DDBJ databases">
        <authorList>
            <person name="Kucharzyk K."/>
            <person name="Murdoch R.W."/>
            <person name="Higgins S."/>
            <person name="Loffler F."/>
        </authorList>
    </citation>
    <scope>NUCLEOTIDE SEQUENCE</scope>
</reference>
<organism evidence="1">
    <name type="scientific">bioreactor metagenome</name>
    <dbReference type="NCBI Taxonomy" id="1076179"/>
    <lineage>
        <taxon>unclassified sequences</taxon>
        <taxon>metagenomes</taxon>
        <taxon>ecological metagenomes</taxon>
    </lineage>
</organism>
<protein>
    <submittedName>
        <fullName evidence="1">Uncharacterized protein</fullName>
    </submittedName>
</protein>
<proteinExistence type="predicted"/>
<sequence length="70" mass="7921">MRALRNIAVRRSVEAVTPHAQLFEILPRQAIQVSFWCHGLMEAGIKHRHLRDAGEQMLCGFNPAQIGVIM</sequence>
<evidence type="ECO:0000313" key="1">
    <source>
        <dbReference type="EMBL" id="MPN41468.1"/>
    </source>
</evidence>
<gene>
    <name evidence="1" type="ORF">SDC9_189014</name>
</gene>
<dbReference type="EMBL" id="VSSQ01098543">
    <property type="protein sequence ID" value="MPN41468.1"/>
    <property type="molecule type" value="Genomic_DNA"/>
</dbReference>
<accession>A0A645HQY9</accession>